<evidence type="ECO:0000256" key="1">
    <source>
        <dbReference type="SAM" id="MobiDB-lite"/>
    </source>
</evidence>
<evidence type="ECO:0000313" key="3">
    <source>
        <dbReference type="Proteomes" id="UP000469452"/>
    </source>
</evidence>
<feature type="region of interest" description="Disordered" evidence="1">
    <location>
        <begin position="14"/>
        <end position="113"/>
    </location>
</feature>
<protein>
    <submittedName>
        <fullName evidence="2">Uncharacterized protein</fullName>
    </submittedName>
</protein>
<dbReference type="Proteomes" id="UP000469452">
    <property type="component" value="Unassembled WGS sequence"/>
</dbReference>
<dbReference type="EMBL" id="VJMI01010306">
    <property type="protein sequence ID" value="KAF0756199.1"/>
    <property type="molecule type" value="Genomic_DNA"/>
</dbReference>
<proteinExistence type="predicted"/>
<dbReference type="AlphaFoldDB" id="A0A6A5ALN3"/>
<sequence>MTELLQQILHQQKKVEKLLSPPQPSDLNPQAEEEPANAPNVPQQADAPPRQAAKRTSAIPATLKSLGPAEGTAPAAPLTGGPSKRPPTAGAAAAPVERSQAGPHNATPHHDQEVMPVTGGALFSEDEEQASWAALSLLIKTNPIRRRLPKARRMRVYTYIHTLTPLKESKRHDSMRRKVLMQHMNHSTTGLKRPQWRLDADAANGVVSTFGEGAMAPVQVFRSVAMVVLSVVCLQRLSLARRKTLRDEEAQVMANMIQVYVEATRSWMAKEVRVPIASVLQDPTMNFGGGGGGADKGLKKKYKALLFPKKVPKNPPQALVQLKVRKK</sequence>
<reference evidence="2 3" key="1">
    <citation type="submission" date="2019-06" db="EMBL/GenBank/DDBJ databases">
        <title>Genomics analysis of Aphanomyces spp. identifies a new class of oomycete effector associated with host adaptation.</title>
        <authorList>
            <person name="Gaulin E."/>
        </authorList>
    </citation>
    <scope>NUCLEOTIDE SEQUENCE [LARGE SCALE GENOMIC DNA]</scope>
    <source>
        <strain evidence="2 3">E</strain>
    </source>
</reference>
<evidence type="ECO:0000313" key="2">
    <source>
        <dbReference type="EMBL" id="KAF0756199.1"/>
    </source>
</evidence>
<gene>
    <name evidence="2" type="ORF">AaE_004731</name>
</gene>
<name>A0A6A5ALN3_APHAT</name>
<dbReference type="VEuPathDB" id="FungiDB:H257_15084"/>
<feature type="compositionally biased region" description="Low complexity" evidence="1">
    <location>
        <begin position="42"/>
        <end position="51"/>
    </location>
</feature>
<organism evidence="2 3">
    <name type="scientific">Aphanomyces astaci</name>
    <name type="common">Crayfish plague agent</name>
    <dbReference type="NCBI Taxonomy" id="112090"/>
    <lineage>
        <taxon>Eukaryota</taxon>
        <taxon>Sar</taxon>
        <taxon>Stramenopiles</taxon>
        <taxon>Oomycota</taxon>
        <taxon>Saprolegniomycetes</taxon>
        <taxon>Saprolegniales</taxon>
        <taxon>Verrucalvaceae</taxon>
        <taxon>Aphanomyces</taxon>
    </lineage>
</organism>
<comment type="caution">
    <text evidence="2">The sequence shown here is derived from an EMBL/GenBank/DDBJ whole genome shotgun (WGS) entry which is preliminary data.</text>
</comment>
<accession>A0A6A5ALN3</accession>